<dbReference type="SMART" id="SM00267">
    <property type="entry name" value="GGDEF"/>
    <property type="match status" value="1"/>
</dbReference>
<comment type="caution">
    <text evidence="2">The sequence shown here is derived from an EMBL/GenBank/DDBJ whole genome shotgun (WGS) entry which is preliminary data.</text>
</comment>
<evidence type="ECO:0000259" key="1">
    <source>
        <dbReference type="PROSITE" id="PS50887"/>
    </source>
</evidence>
<protein>
    <recommendedName>
        <fullName evidence="1">GGDEF domain-containing protein</fullName>
    </recommendedName>
</protein>
<dbReference type="GO" id="GO:0052621">
    <property type="term" value="F:diguanylate cyclase activity"/>
    <property type="evidence" value="ECO:0007669"/>
    <property type="project" value="TreeGrafter"/>
</dbReference>
<name>A0A9X6SRU5_BACCE</name>
<dbReference type="InterPro" id="IPR050469">
    <property type="entry name" value="Diguanylate_Cyclase"/>
</dbReference>
<evidence type="ECO:0000313" key="2">
    <source>
        <dbReference type="EMBL" id="PDZ94033.1"/>
    </source>
</evidence>
<dbReference type="Proteomes" id="UP000219922">
    <property type="component" value="Unassembled WGS sequence"/>
</dbReference>
<evidence type="ECO:0000313" key="3">
    <source>
        <dbReference type="Proteomes" id="UP000219922"/>
    </source>
</evidence>
<dbReference type="InterPro" id="IPR043128">
    <property type="entry name" value="Rev_trsase/Diguanyl_cyclase"/>
</dbReference>
<dbReference type="CDD" id="cd01949">
    <property type="entry name" value="GGDEF"/>
    <property type="match status" value="1"/>
</dbReference>
<gene>
    <name evidence="2" type="ORF">CON36_35960</name>
</gene>
<reference evidence="2 3" key="1">
    <citation type="submission" date="2017-09" db="EMBL/GenBank/DDBJ databases">
        <title>Large-scale bioinformatics analysis of Bacillus genomes uncovers conserved roles of natural products in bacterial physiology.</title>
        <authorList>
            <consortium name="Agbiome Team Llc"/>
            <person name="Bleich R.M."/>
            <person name="Grubbs K.J."/>
            <person name="Santa Maria K.C."/>
            <person name="Allen S.E."/>
            <person name="Farag S."/>
            <person name="Shank E.A."/>
            <person name="Bowers A."/>
        </authorList>
    </citation>
    <scope>NUCLEOTIDE SEQUENCE [LARGE SCALE GENOMIC DNA]</scope>
    <source>
        <strain evidence="2 3">AFS092789</strain>
    </source>
</reference>
<dbReference type="GO" id="GO:0043709">
    <property type="term" value="P:cell adhesion involved in single-species biofilm formation"/>
    <property type="evidence" value="ECO:0007669"/>
    <property type="project" value="TreeGrafter"/>
</dbReference>
<proteinExistence type="predicted"/>
<dbReference type="EMBL" id="NVMX01000283">
    <property type="protein sequence ID" value="PDZ94033.1"/>
    <property type="molecule type" value="Genomic_DNA"/>
</dbReference>
<accession>A0A9X6SRU5</accession>
<dbReference type="GO" id="GO:0005886">
    <property type="term" value="C:plasma membrane"/>
    <property type="evidence" value="ECO:0007669"/>
    <property type="project" value="TreeGrafter"/>
</dbReference>
<dbReference type="Gene3D" id="3.30.70.270">
    <property type="match status" value="1"/>
</dbReference>
<dbReference type="PANTHER" id="PTHR45138">
    <property type="entry name" value="REGULATORY COMPONENTS OF SENSORY TRANSDUCTION SYSTEM"/>
    <property type="match status" value="1"/>
</dbReference>
<dbReference type="RefSeq" id="WP_098007360.1">
    <property type="nucleotide sequence ID" value="NZ_NUJB01000041.1"/>
</dbReference>
<dbReference type="GO" id="GO:1902201">
    <property type="term" value="P:negative regulation of bacterial-type flagellum-dependent cell motility"/>
    <property type="evidence" value="ECO:0007669"/>
    <property type="project" value="TreeGrafter"/>
</dbReference>
<dbReference type="PROSITE" id="PS50887">
    <property type="entry name" value="GGDEF"/>
    <property type="match status" value="1"/>
</dbReference>
<organism evidence="2 3">
    <name type="scientific">Bacillus cereus</name>
    <dbReference type="NCBI Taxonomy" id="1396"/>
    <lineage>
        <taxon>Bacteria</taxon>
        <taxon>Bacillati</taxon>
        <taxon>Bacillota</taxon>
        <taxon>Bacilli</taxon>
        <taxon>Bacillales</taxon>
        <taxon>Bacillaceae</taxon>
        <taxon>Bacillus</taxon>
        <taxon>Bacillus cereus group</taxon>
    </lineage>
</organism>
<sequence length="310" mass="36731">MKYTKKLLSRENRDYSSEVFYGTLFEMLNNEKTLEEYVEQILTSLNKIEGPIHVVRRNAQSIDFLTESEEYEKDKVMNSEVYKKIKETKKPFFFHNLSEEDDEYYAGFPLNLKGKFVGAVLVEKKQEIKQWKEIYVALHMLVFGFRYFTLIEKEREMNIRDVITGLYNEKYFYTHLEIEQEKYRRYKTPMTLVLFELKNFARISDEYGFEVGEKILQNLGAAVAKQSRSVDMPARIERGLFAVLLSNSPELGGEAIANRVNRWIGDVVEVNGKEVKIDVGYSYVEYQYYHTRESFFTETYDKLKKEEQEG</sequence>
<dbReference type="AlphaFoldDB" id="A0A9X6SRU5"/>
<feature type="domain" description="GGDEF" evidence="1">
    <location>
        <begin position="188"/>
        <end position="310"/>
    </location>
</feature>
<dbReference type="InterPro" id="IPR000160">
    <property type="entry name" value="GGDEF_dom"/>
</dbReference>
<dbReference type="SUPFAM" id="SSF55073">
    <property type="entry name" value="Nucleotide cyclase"/>
    <property type="match status" value="1"/>
</dbReference>
<dbReference type="NCBIfam" id="TIGR00254">
    <property type="entry name" value="GGDEF"/>
    <property type="match status" value="1"/>
</dbReference>
<dbReference type="InterPro" id="IPR029787">
    <property type="entry name" value="Nucleotide_cyclase"/>
</dbReference>
<dbReference type="Pfam" id="PF00990">
    <property type="entry name" value="GGDEF"/>
    <property type="match status" value="1"/>
</dbReference>
<dbReference type="PANTHER" id="PTHR45138:SF6">
    <property type="entry name" value="DIGUANYLATE CYCLASE DGCN"/>
    <property type="match status" value="1"/>
</dbReference>